<evidence type="ECO:0000256" key="1">
    <source>
        <dbReference type="SAM" id="MobiDB-lite"/>
    </source>
</evidence>
<sequence>MITAAQLRRRWSQPDRLRLVRETRAWLAGQGQRPGGLDEHRGRTDLRGIPLTASPATIGDKDDPSAGVVWESLDLSGAQLEQLRVFAGTITNCVFDGAGLAGLRLWGSAIADSTFRRADLRGGALGTAVWQGRRNTWRNVVFDRANLREATFTAAILDTCSFEKTSKQLHLVDCDVRACHFRGELNSLVIDGRGHRHRVDPSAFSADFSQAVFRNCSIIGYRVDNVVLPAQDDLVVLRRYPGLLRAARDWLLRPDATELERRTAGILDYPLKAPGTEDSDYCFDLNGFDDPDTIAVLGRAFAHVQGH</sequence>
<name>A0ABP6ZWI1_9ACTN</name>
<feature type="region of interest" description="Disordered" evidence="1">
    <location>
        <begin position="30"/>
        <end position="57"/>
    </location>
</feature>
<dbReference type="RefSeq" id="WP_344804355.1">
    <property type="nucleotide sequence ID" value="NZ_BAABAB010000015.1"/>
</dbReference>
<evidence type="ECO:0000313" key="2">
    <source>
        <dbReference type="EMBL" id="GAA3619386.1"/>
    </source>
</evidence>
<dbReference type="EMBL" id="BAABAB010000015">
    <property type="protein sequence ID" value="GAA3619386.1"/>
    <property type="molecule type" value="Genomic_DNA"/>
</dbReference>
<reference evidence="3" key="1">
    <citation type="journal article" date="2019" name="Int. J. Syst. Evol. Microbiol.">
        <title>The Global Catalogue of Microorganisms (GCM) 10K type strain sequencing project: providing services to taxonomists for standard genome sequencing and annotation.</title>
        <authorList>
            <consortium name="The Broad Institute Genomics Platform"/>
            <consortium name="The Broad Institute Genome Sequencing Center for Infectious Disease"/>
            <person name="Wu L."/>
            <person name="Ma J."/>
        </authorList>
    </citation>
    <scope>NUCLEOTIDE SEQUENCE [LARGE SCALE GENOMIC DNA]</scope>
    <source>
        <strain evidence="3">JCM 16929</strain>
    </source>
</reference>
<accession>A0ABP6ZWI1</accession>
<feature type="compositionally biased region" description="Basic and acidic residues" evidence="1">
    <location>
        <begin position="36"/>
        <end position="46"/>
    </location>
</feature>
<protein>
    <recommendedName>
        <fullName evidence="4">Pentapeptide repeat-containing protein</fullName>
    </recommendedName>
</protein>
<evidence type="ECO:0008006" key="4">
    <source>
        <dbReference type="Google" id="ProtNLM"/>
    </source>
</evidence>
<keyword evidence="3" id="KW-1185">Reference proteome</keyword>
<gene>
    <name evidence="2" type="ORF">GCM10022236_22010</name>
</gene>
<dbReference type="SUPFAM" id="SSF141571">
    <property type="entry name" value="Pentapeptide repeat-like"/>
    <property type="match status" value="1"/>
</dbReference>
<dbReference type="Gene3D" id="2.160.20.80">
    <property type="entry name" value="E3 ubiquitin-protein ligase SopA"/>
    <property type="match status" value="1"/>
</dbReference>
<proteinExistence type="predicted"/>
<comment type="caution">
    <text evidence="2">The sequence shown here is derived from an EMBL/GenBank/DDBJ whole genome shotgun (WGS) entry which is preliminary data.</text>
</comment>
<organism evidence="2 3">
    <name type="scientific">Microlunatus ginsengisoli</name>
    <dbReference type="NCBI Taxonomy" id="363863"/>
    <lineage>
        <taxon>Bacteria</taxon>
        <taxon>Bacillati</taxon>
        <taxon>Actinomycetota</taxon>
        <taxon>Actinomycetes</taxon>
        <taxon>Propionibacteriales</taxon>
        <taxon>Propionibacteriaceae</taxon>
        <taxon>Microlunatus</taxon>
    </lineage>
</organism>
<dbReference type="Proteomes" id="UP001501490">
    <property type="component" value="Unassembled WGS sequence"/>
</dbReference>
<evidence type="ECO:0000313" key="3">
    <source>
        <dbReference type="Proteomes" id="UP001501490"/>
    </source>
</evidence>